<dbReference type="Proteomes" id="UP000813461">
    <property type="component" value="Unassembled WGS sequence"/>
</dbReference>
<dbReference type="InterPro" id="IPR036047">
    <property type="entry name" value="F-box-like_dom_sf"/>
</dbReference>
<dbReference type="Pfam" id="PF12937">
    <property type="entry name" value="F-box-like"/>
    <property type="match status" value="1"/>
</dbReference>
<dbReference type="Gene3D" id="1.20.1280.50">
    <property type="match status" value="1"/>
</dbReference>
<proteinExistence type="predicted"/>
<dbReference type="SMART" id="SM00256">
    <property type="entry name" value="FBOX"/>
    <property type="match status" value="1"/>
</dbReference>
<accession>A0A8K0RKV4</accession>
<evidence type="ECO:0000259" key="1">
    <source>
        <dbReference type="PROSITE" id="PS50181"/>
    </source>
</evidence>
<protein>
    <recommendedName>
        <fullName evidence="1">F-box domain-containing protein</fullName>
    </recommendedName>
</protein>
<reference evidence="2" key="1">
    <citation type="journal article" date="2021" name="Nat. Commun.">
        <title>Genetic determinants of endophytism in the Arabidopsis root mycobiome.</title>
        <authorList>
            <person name="Mesny F."/>
            <person name="Miyauchi S."/>
            <person name="Thiergart T."/>
            <person name="Pickel B."/>
            <person name="Atanasova L."/>
            <person name="Karlsson M."/>
            <person name="Huettel B."/>
            <person name="Barry K.W."/>
            <person name="Haridas S."/>
            <person name="Chen C."/>
            <person name="Bauer D."/>
            <person name="Andreopoulos W."/>
            <person name="Pangilinan J."/>
            <person name="LaButti K."/>
            <person name="Riley R."/>
            <person name="Lipzen A."/>
            <person name="Clum A."/>
            <person name="Drula E."/>
            <person name="Henrissat B."/>
            <person name="Kohler A."/>
            <person name="Grigoriev I.V."/>
            <person name="Martin F.M."/>
            <person name="Hacquard S."/>
        </authorList>
    </citation>
    <scope>NUCLEOTIDE SEQUENCE</scope>
    <source>
        <strain evidence="2">MPI-SDFR-AT-0120</strain>
    </source>
</reference>
<sequence length="276" mass="31432">MMSQPNDVTILIQNTLFQLEIGHATASNLPTELLWNIFESLRFVELLRCRAVCTKWRDIIPGSSPIIQKTLWLEPCTNFVNDAPILVLSFMASSLLEDCKIWKSTFRWTSPAIIRRYPRVPRVHWLLTRAPHVLPLVNRNFTITPQANDELPSVALNFDWTSEGIQPTISDSIGECARSFCTGMWATYPPTTRIRIRLHFMCPNVLHLPPMKDRILPFRAAPYSGDVTVQDAAGLRVETVIDAIRHEMVNALKRFEGYRESLKEQTGSNGMVVKAN</sequence>
<dbReference type="PROSITE" id="PS50181">
    <property type="entry name" value="FBOX"/>
    <property type="match status" value="1"/>
</dbReference>
<dbReference type="EMBL" id="JAGMVJ010000001">
    <property type="protein sequence ID" value="KAH7095697.1"/>
    <property type="molecule type" value="Genomic_DNA"/>
</dbReference>
<feature type="domain" description="F-box" evidence="1">
    <location>
        <begin position="23"/>
        <end position="70"/>
    </location>
</feature>
<gene>
    <name evidence="2" type="ORF">FB567DRAFT_36265</name>
</gene>
<dbReference type="SUPFAM" id="SSF81383">
    <property type="entry name" value="F-box domain"/>
    <property type="match status" value="1"/>
</dbReference>
<name>A0A8K0RKV4_9PLEO</name>
<dbReference type="InterPro" id="IPR001810">
    <property type="entry name" value="F-box_dom"/>
</dbReference>
<evidence type="ECO:0000313" key="3">
    <source>
        <dbReference type="Proteomes" id="UP000813461"/>
    </source>
</evidence>
<dbReference type="OrthoDB" id="10257471at2759"/>
<comment type="caution">
    <text evidence="2">The sequence shown here is derived from an EMBL/GenBank/DDBJ whole genome shotgun (WGS) entry which is preliminary data.</text>
</comment>
<dbReference type="CDD" id="cd09917">
    <property type="entry name" value="F-box_SF"/>
    <property type="match status" value="1"/>
</dbReference>
<evidence type="ECO:0000313" key="2">
    <source>
        <dbReference type="EMBL" id="KAH7095697.1"/>
    </source>
</evidence>
<dbReference type="AlphaFoldDB" id="A0A8K0RKV4"/>
<keyword evidence="3" id="KW-1185">Reference proteome</keyword>
<organism evidence="2 3">
    <name type="scientific">Paraphoma chrysanthemicola</name>
    <dbReference type="NCBI Taxonomy" id="798071"/>
    <lineage>
        <taxon>Eukaryota</taxon>
        <taxon>Fungi</taxon>
        <taxon>Dikarya</taxon>
        <taxon>Ascomycota</taxon>
        <taxon>Pezizomycotina</taxon>
        <taxon>Dothideomycetes</taxon>
        <taxon>Pleosporomycetidae</taxon>
        <taxon>Pleosporales</taxon>
        <taxon>Pleosporineae</taxon>
        <taxon>Phaeosphaeriaceae</taxon>
        <taxon>Paraphoma</taxon>
    </lineage>
</organism>